<comment type="subcellular location">
    <subcellularLocation>
        <location evidence="1">Spore core</location>
    </subcellularLocation>
</comment>
<evidence type="ECO:0000256" key="1">
    <source>
        <dbReference type="ARBA" id="ARBA00004288"/>
    </source>
</evidence>
<evidence type="ECO:0000313" key="5">
    <source>
        <dbReference type="Proteomes" id="UP000637359"/>
    </source>
</evidence>
<dbReference type="GO" id="GO:0030436">
    <property type="term" value="P:asexual sporulation"/>
    <property type="evidence" value="ECO:0007669"/>
    <property type="project" value="InterPro"/>
</dbReference>
<dbReference type="EMBL" id="JACOOL010000001">
    <property type="protein sequence ID" value="MBC5635400.1"/>
    <property type="molecule type" value="Genomic_DNA"/>
</dbReference>
<dbReference type="AlphaFoldDB" id="A0A923L2S0"/>
<dbReference type="GO" id="GO:0030435">
    <property type="term" value="P:sporulation resulting in formation of a cellular spore"/>
    <property type="evidence" value="ECO:0007669"/>
    <property type="project" value="UniProtKB-KW"/>
</dbReference>
<proteinExistence type="inferred from homology"/>
<keyword evidence="5" id="KW-1185">Reference proteome</keyword>
<dbReference type="InterPro" id="IPR012610">
    <property type="entry name" value="SASP_SspH"/>
</dbReference>
<comment type="similarity">
    <text evidence="2">Belongs to the SspH family.</text>
</comment>
<name>A0A923L2S0_9BACI</name>
<evidence type="ECO:0000313" key="4">
    <source>
        <dbReference type="EMBL" id="MBC5635400.1"/>
    </source>
</evidence>
<dbReference type="RefSeq" id="WP_186868107.1">
    <property type="nucleotide sequence ID" value="NZ_JACOOL010000001.1"/>
</dbReference>
<sequence>MDNERAEKIIQSDVFVNVNYHGIPVYIQEVNHDKAKVFPLDALHHEQEVDLAGLYESGPIILEVD</sequence>
<evidence type="ECO:0000256" key="2">
    <source>
        <dbReference type="ARBA" id="ARBA00006573"/>
    </source>
</evidence>
<protein>
    <submittedName>
        <fullName evidence="4">Small, acid-soluble spore protein, H family</fullName>
    </submittedName>
</protein>
<dbReference type="Pfam" id="PF08141">
    <property type="entry name" value="SspH"/>
    <property type="match status" value="1"/>
</dbReference>
<evidence type="ECO:0000256" key="3">
    <source>
        <dbReference type="ARBA" id="ARBA00022969"/>
    </source>
</evidence>
<reference evidence="4" key="1">
    <citation type="submission" date="2020-08" db="EMBL/GenBank/DDBJ databases">
        <title>Genome public.</title>
        <authorList>
            <person name="Liu C."/>
            <person name="Sun Q."/>
        </authorList>
    </citation>
    <scope>NUCLEOTIDE SEQUENCE</scope>
    <source>
        <strain evidence="4">BX22</strain>
    </source>
</reference>
<accession>A0A923L2S0</accession>
<gene>
    <name evidence="4" type="ORF">H8S33_01050</name>
</gene>
<comment type="caution">
    <text evidence="4">The sequence shown here is derived from an EMBL/GenBank/DDBJ whole genome shotgun (WGS) entry which is preliminary data.</text>
</comment>
<dbReference type="GO" id="GO:0042601">
    <property type="term" value="C:endospore-forming forespore"/>
    <property type="evidence" value="ECO:0007669"/>
    <property type="project" value="InterPro"/>
</dbReference>
<organism evidence="4 5">
    <name type="scientific">Ornithinibacillus hominis</name>
    <dbReference type="NCBI Taxonomy" id="2763055"/>
    <lineage>
        <taxon>Bacteria</taxon>
        <taxon>Bacillati</taxon>
        <taxon>Bacillota</taxon>
        <taxon>Bacilli</taxon>
        <taxon>Bacillales</taxon>
        <taxon>Bacillaceae</taxon>
        <taxon>Ornithinibacillus</taxon>
    </lineage>
</organism>
<keyword evidence="3" id="KW-0749">Sporulation</keyword>
<dbReference type="Proteomes" id="UP000637359">
    <property type="component" value="Unassembled WGS sequence"/>
</dbReference>